<gene>
    <name evidence="2" type="ORF">UFOPK3564_01594</name>
</gene>
<dbReference type="InterPro" id="IPR010287">
    <property type="entry name" value="DUF892_YciF-like"/>
</dbReference>
<reference evidence="2" key="1">
    <citation type="submission" date="2020-05" db="EMBL/GenBank/DDBJ databases">
        <authorList>
            <person name="Chiriac C."/>
            <person name="Salcher M."/>
            <person name="Ghai R."/>
            <person name="Kavagutti S V."/>
        </authorList>
    </citation>
    <scope>NUCLEOTIDE SEQUENCE</scope>
</reference>
<evidence type="ECO:0000313" key="2">
    <source>
        <dbReference type="EMBL" id="CAB4916524.1"/>
    </source>
</evidence>
<organism evidence="2">
    <name type="scientific">freshwater metagenome</name>
    <dbReference type="NCBI Taxonomy" id="449393"/>
    <lineage>
        <taxon>unclassified sequences</taxon>
        <taxon>metagenomes</taxon>
        <taxon>ecological metagenomes</taxon>
    </lineage>
</organism>
<sequence>MSRSEQKVVQYLNEAHASEVALVRVLQSQIAMTPDGRFREGLEKHLEETRSHASRLQDRVGELKEGSNPLLAVVGIAEAIVGQAMALAKTPADLVRGSGGEEKILKNAKDAAATEALEIATYTALEELARTVGDDQTAKLAASIRADEERMLERILKEIPALTKAVVSADVDGDPSYDVTETGAAQAVKAAADGAADAAKETGRQAKRSATDARRKATASGRKAGDDAKKAVRQTRKVPGVAKAEGAAKGAVASADDLPIARYDALTADEIVSRLPKLSQIDLAKVAAYERRNADRSTVTERVDGLLGSEPWPGYDEQNAAQVQRALGSAGAARVDAVIAYERAHKARAGVLKKAEAAKAAA</sequence>
<feature type="compositionally biased region" description="Basic and acidic residues" evidence="1">
    <location>
        <begin position="198"/>
        <end position="215"/>
    </location>
</feature>
<accession>A0A6J7HA84</accession>
<dbReference type="EMBL" id="CAFBMK010000084">
    <property type="protein sequence ID" value="CAB4916524.1"/>
    <property type="molecule type" value="Genomic_DNA"/>
</dbReference>
<dbReference type="Pfam" id="PF05974">
    <property type="entry name" value="DUF892"/>
    <property type="match status" value="1"/>
</dbReference>
<feature type="region of interest" description="Disordered" evidence="1">
    <location>
        <begin position="196"/>
        <end position="239"/>
    </location>
</feature>
<protein>
    <submittedName>
        <fullName evidence="2">Unannotated protein</fullName>
    </submittedName>
</protein>
<dbReference type="InterPro" id="IPR009078">
    <property type="entry name" value="Ferritin-like_SF"/>
</dbReference>
<dbReference type="CDD" id="cd00657">
    <property type="entry name" value="Ferritin_like"/>
    <property type="match status" value="1"/>
</dbReference>
<evidence type="ECO:0000256" key="1">
    <source>
        <dbReference type="SAM" id="MobiDB-lite"/>
    </source>
</evidence>
<dbReference type="Gene3D" id="1.20.1260.10">
    <property type="match status" value="1"/>
</dbReference>
<name>A0A6J7HA84_9ZZZZ</name>
<dbReference type="SUPFAM" id="SSF47240">
    <property type="entry name" value="Ferritin-like"/>
    <property type="match status" value="1"/>
</dbReference>
<dbReference type="InterPro" id="IPR012347">
    <property type="entry name" value="Ferritin-like"/>
</dbReference>
<dbReference type="AlphaFoldDB" id="A0A6J7HA84"/>
<proteinExistence type="predicted"/>